<dbReference type="PANTHER" id="PTHR47504">
    <property type="entry name" value="RIGHT ORIGIN-BINDING PROTEIN"/>
    <property type="match status" value="1"/>
</dbReference>
<protein>
    <submittedName>
        <fullName evidence="5">AraC family transcriptional regulator</fullName>
    </submittedName>
</protein>
<dbReference type="Pfam" id="PF06445">
    <property type="entry name" value="GyrI-like"/>
    <property type="match status" value="1"/>
</dbReference>
<dbReference type="InterPro" id="IPR009057">
    <property type="entry name" value="Homeodomain-like_sf"/>
</dbReference>
<dbReference type="EMBL" id="JAXCLX010000002">
    <property type="protein sequence ID" value="MDY0872901.1"/>
    <property type="molecule type" value="Genomic_DNA"/>
</dbReference>
<dbReference type="RefSeq" id="WP_320501372.1">
    <property type="nucleotide sequence ID" value="NZ_JAXCLX010000002.1"/>
</dbReference>
<keyword evidence="1" id="KW-0805">Transcription regulation</keyword>
<dbReference type="PRINTS" id="PR00032">
    <property type="entry name" value="HTHARAC"/>
</dbReference>
<sequence>MMKPVDRALWYIESHFRDDISLEDIARHGGVSRFHLSRAFAAATDHSVIGYVRGRRLTEAGRRLAQGAPDILDVALEAGYNSHEAFTRAFRDLFGVTPEQVRARGSLDALLSVEPIRMDEIRTITLNAPRFEAKPARLFAGLNDKFSSKNPAGIPALWQRFNTYWEAIPHMVPGAAYGICHTYDDTGNFDYIAGVEVTEFSDLPAELFRLRVPAQRYAVFSHDGHVSDIRSVCHTIWNKWLPDSGFQVADTPAQERYHARFDPQTGHGGFEIWLPIKG</sequence>
<dbReference type="InterPro" id="IPR018060">
    <property type="entry name" value="HTH_AraC"/>
</dbReference>
<evidence type="ECO:0000256" key="1">
    <source>
        <dbReference type="ARBA" id="ARBA00023015"/>
    </source>
</evidence>
<dbReference type="SMART" id="SM00871">
    <property type="entry name" value="AraC_E_bind"/>
    <property type="match status" value="1"/>
</dbReference>
<dbReference type="SUPFAM" id="SSF55136">
    <property type="entry name" value="Probable bacterial effector-binding domain"/>
    <property type="match status" value="1"/>
</dbReference>
<dbReference type="InterPro" id="IPR010499">
    <property type="entry name" value="AraC_E-bd"/>
</dbReference>
<evidence type="ECO:0000259" key="4">
    <source>
        <dbReference type="PROSITE" id="PS01124"/>
    </source>
</evidence>
<dbReference type="SUPFAM" id="SSF46689">
    <property type="entry name" value="Homeodomain-like"/>
    <property type="match status" value="2"/>
</dbReference>
<comment type="caution">
    <text evidence="5">The sequence shown here is derived from an EMBL/GenBank/DDBJ whole genome shotgun (WGS) entry which is preliminary data.</text>
</comment>
<dbReference type="Gene3D" id="1.10.10.60">
    <property type="entry name" value="Homeodomain-like"/>
    <property type="match status" value="2"/>
</dbReference>
<dbReference type="InterPro" id="IPR011256">
    <property type="entry name" value="Reg_factor_effector_dom_sf"/>
</dbReference>
<feature type="domain" description="HTH araC/xylS-type" evidence="4">
    <location>
        <begin position="6"/>
        <end position="104"/>
    </location>
</feature>
<name>A0ABU5DZZ2_9PROT</name>
<dbReference type="Pfam" id="PF12833">
    <property type="entry name" value="HTH_18"/>
    <property type="match status" value="1"/>
</dbReference>
<gene>
    <name evidence="5" type="ORF">SMD31_13245</name>
</gene>
<dbReference type="InterPro" id="IPR020449">
    <property type="entry name" value="Tscrpt_reg_AraC-type_HTH"/>
</dbReference>
<reference evidence="5 6" key="1">
    <citation type="journal article" date="2013" name="Antonie Van Leeuwenhoek">
        <title>Dongia rigui sp. nov., isolated from freshwater of a large wetland in Korea.</title>
        <authorList>
            <person name="Baik K.S."/>
            <person name="Hwang Y.M."/>
            <person name="Choi J.S."/>
            <person name="Kwon J."/>
            <person name="Seong C.N."/>
        </authorList>
    </citation>
    <scope>NUCLEOTIDE SEQUENCE [LARGE SCALE GENOMIC DNA]</scope>
    <source>
        <strain evidence="5 6">04SU4-P</strain>
    </source>
</reference>
<organism evidence="5 6">
    <name type="scientific">Dongia rigui</name>
    <dbReference type="NCBI Taxonomy" id="940149"/>
    <lineage>
        <taxon>Bacteria</taxon>
        <taxon>Pseudomonadati</taxon>
        <taxon>Pseudomonadota</taxon>
        <taxon>Alphaproteobacteria</taxon>
        <taxon>Rhodospirillales</taxon>
        <taxon>Dongiaceae</taxon>
        <taxon>Dongia</taxon>
    </lineage>
</organism>
<proteinExistence type="predicted"/>
<evidence type="ECO:0000313" key="6">
    <source>
        <dbReference type="Proteomes" id="UP001271769"/>
    </source>
</evidence>
<evidence type="ECO:0000256" key="3">
    <source>
        <dbReference type="ARBA" id="ARBA00023163"/>
    </source>
</evidence>
<dbReference type="PROSITE" id="PS01124">
    <property type="entry name" value="HTH_ARAC_FAMILY_2"/>
    <property type="match status" value="1"/>
</dbReference>
<accession>A0ABU5DZZ2</accession>
<evidence type="ECO:0000256" key="2">
    <source>
        <dbReference type="ARBA" id="ARBA00023125"/>
    </source>
</evidence>
<dbReference type="InterPro" id="IPR029442">
    <property type="entry name" value="GyrI-like"/>
</dbReference>
<dbReference type="SMART" id="SM00342">
    <property type="entry name" value="HTH_ARAC"/>
    <property type="match status" value="1"/>
</dbReference>
<dbReference type="InterPro" id="IPR050959">
    <property type="entry name" value="MarA-like"/>
</dbReference>
<keyword evidence="2" id="KW-0238">DNA-binding</keyword>
<keyword evidence="3" id="KW-0804">Transcription</keyword>
<dbReference type="Gene3D" id="3.20.80.10">
    <property type="entry name" value="Regulatory factor, effector binding domain"/>
    <property type="match status" value="1"/>
</dbReference>
<dbReference type="Proteomes" id="UP001271769">
    <property type="component" value="Unassembled WGS sequence"/>
</dbReference>
<evidence type="ECO:0000313" key="5">
    <source>
        <dbReference type="EMBL" id="MDY0872901.1"/>
    </source>
</evidence>
<keyword evidence="6" id="KW-1185">Reference proteome</keyword>
<dbReference type="PANTHER" id="PTHR47504:SF5">
    <property type="entry name" value="RIGHT ORIGIN-BINDING PROTEIN"/>
    <property type="match status" value="1"/>
</dbReference>